<dbReference type="EMBL" id="QXGD01001680">
    <property type="protein sequence ID" value="KAE9201113.1"/>
    <property type="molecule type" value="Genomic_DNA"/>
</dbReference>
<evidence type="ECO:0000259" key="11">
    <source>
        <dbReference type="Pfam" id="PF18307"/>
    </source>
</evidence>
<evidence type="ECO:0000313" key="12">
    <source>
        <dbReference type="EMBL" id="KAE9201113.1"/>
    </source>
</evidence>
<feature type="transmembrane region" description="Helical" evidence="10">
    <location>
        <begin position="301"/>
        <end position="319"/>
    </location>
</feature>
<dbReference type="PANTHER" id="PTHR13152">
    <property type="entry name" value="TFIIH, POLYPEPTIDE 4"/>
    <property type="match status" value="1"/>
</dbReference>
<evidence type="ECO:0000256" key="10">
    <source>
        <dbReference type="SAM" id="Phobius"/>
    </source>
</evidence>
<evidence type="ECO:0000256" key="8">
    <source>
        <dbReference type="RuleBase" id="RU364024"/>
    </source>
</evidence>
<feature type="transmembrane region" description="Helical" evidence="10">
    <location>
        <begin position="182"/>
        <end position="203"/>
    </location>
</feature>
<keyword evidence="7 8" id="KW-0539">Nucleus</keyword>
<dbReference type="PANTHER" id="PTHR13152:SF0">
    <property type="entry name" value="GENERAL TRANSCRIPTION FACTOR IIH SUBUNIT 4"/>
    <property type="match status" value="1"/>
</dbReference>
<evidence type="ECO:0000256" key="5">
    <source>
        <dbReference type="ARBA" id="ARBA00023163"/>
    </source>
</evidence>
<evidence type="ECO:0000256" key="4">
    <source>
        <dbReference type="ARBA" id="ARBA00023015"/>
    </source>
</evidence>
<dbReference type="InterPro" id="IPR040662">
    <property type="entry name" value="Tfb2_C"/>
</dbReference>
<evidence type="ECO:0000313" key="13">
    <source>
        <dbReference type="Proteomes" id="UP000440367"/>
    </source>
</evidence>
<proteinExistence type="inferred from homology"/>
<keyword evidence="10" id="KW-0472">Membrane</keyword>
<comment type="function">
    <text evidence="8">Component of the general transcription and DNA repair factor IIH (TFIIH) core complex which is involved in general and transcription-coupled nucleotide excision repair (NER) of damaged DNA.</text>
</comment>
<accession>A0A6A3XE92</accession>
<evidence type="ECO:0000256" key="2">
    <source>
        <dbReference type="ARBA" id="ARBA00007132"/>
    </source>
</evidence>
<keyword evidence="10" id="KW-0812">Transmembrane</keyword>
<dbReference type="NCBIfam" id="TIGR00625">
    <property type="entry name" value="tfb2"/>
    <property type="match status" value="1"/>
</dbReference>
<dbReference type="GO" id="GO:0005675">
    <property type="term" value="C:transcription factor TFIIH holo complex"/>
    <property type="evidence" value="ECO:0007669"/>
    <property type="project" value="TreeGrafter"/>
</dbReference>
<evidence type="ECO:0000256" key="7">
    <source>
        <dbReference type="ARBA" id="ARBA00023242"/>
    </source>
</evidence>
<dbReference type="Gene3D" id="3.30.70.2610">
    <property type="match status" value="1"/>
</dbReference>
<dbReference type="InterPro" id="IPR004598">
    <property type="entry name" value="TFIIH_p52/Tfb2"/>
</dbReference>
<keyword evidence="5 8" id="KW-0804">Transcription</keyword>
<dbReference type="GO" id="GO:0001671">
    <property type="term" value="F:ATPase activator activity"/>
    <property type="evidence" value="ECO:0007669"/>
    <property type="project" value="InterPro"/>
</dbReference>
<keyword evidence="10" id="KW-1133">Transmembrane helix</keyword>
<dbReference type="InterPro" id="IPR032675">
    <property type="entry name" value="LRR_dom_sf"/>
</dbReference>
<feature type="transmembrane region" description="Helical" evidence="10">
    <location>
        <begin position="152"/>
        <end position="175"/>
    </location>
</feature>
<evidence type="ECO:0000256" key="9">
    <source>
        <dbReference type="SAM" id="MobiDB-lite"/>
    </source>
</evidence>
<dbReference type="GO" id="GO:0000439">
    <property type="term" value="C:transcription factor TFIIH core complex"/>
    <property type="evidence" value="ECO:0007669"/>
    <property type="project" value="InterPro"/>
</dbReference>
<protein>
    <recommendedName>
        <fullName evidence="8">General transcription factor IIH subunit 4</fullName>
    </recommendedName>
</protein>
<comment type="subcellular location">
    <subcellularLocation>
        <location evidence="1 8">Nucleus</location>
    </subcellularLocation>
</comment>
<dbReference type="GO" id="GO:0003690">
    <property type="term" value="F:double-stranded DNA binding"/>
    <property type="evidence" value="ECO:0007669"/>
    <property type="project" value="TreeGrafter"/>
</dbReference>
<dbReference type="Pfam" id="PF03849">
    <property type="entry name" value="Tfb2"/>
    <property type="match status" value="1"/>
</dbReference>
<comment type="caution">
    <text evidence="12">The sequence shown here is derived from an EMBL/GenBank/DDBJ whole genome shotgun (WGS) entry which is preliminary data.</text>
</comment>
<sequence>MPGKVFVGGKVQPLGRSIDSKQLRLATSTQASPRHDENNSFRRRSRPSSSSLSSFTLALQHVRPAPRVLVFVVGTTCLLWTLLLLQLTIAPNYTVNWVMKTESFDASTVQLAKEIADGGSLLGYFAKVCIKLGDFLADFALLYLNLEAGSPVALVLVFSAITVSSALSSAVLVSLPPEKTSLLIDTLLDTLFDFLIAIAYPWLALTYCFSTFSFEYKLLEINLDIYPAGWFETVASVIADPVKTSIIRRILKSLRIVSVLDFFARVGVNLFLCVRLHYIVSLLHDPSWRKKHPFKVNAKHRYFAGALFVCLAAVVVVFVEESIRTSTLACKPHSECAVNAWRWTYLQSDSLTQCPWLTLIDGDKAPKTYAAWILPKDLTAKVAQLAATGDLQTIQLTNRFLPVLPSELRRCKQLKHVSLIYTHMMELPDWFKEFTKLEYLHIEGIPENSLESLSDDLFNNMPSLTFIHLAGHPSLPVLPSFDGLTGLKSLTLAVLLSLTELPSFAYLDSRERLQLSTKHIIGASMDAFDFLETLPPATLERLYQDPWACQAIFQALPPLAQQFVMRLLPSNAGVPRSLLEQWVVPEPGDAKPMPPQFHAALHKLEGLKVFVHQDGAYRSHPTFQKQLMYALSNLGGSPWERGRLQLPKDPENTFAAADLERYARARWDSVLHYMVGSTAVQEPPQSVVDILLRTKLLQASGADSRALHITDTGYEFMLKDIHVQMWIFMLEYIRTLDNTGTLKQEDILQFLFQISYCQTGEYYAVADLTETQRLLLGDFIDFGLLFRKRPNSDRFYTTSLAVNLIFGGSTGQKRSHVSLTSSFAGVRAGLKSQVADPRHAPTADHGAQLLVVVETNFKIYAYTTSTLHVAMLSVFVDIVARLPNLAIGFITRESLRSALIHGISAQQIYDFLMKHAHPKMRRNTPVIPENIADQIYLWERERNRVQFMEGILFDGFNTKEDYESVRDYAEDLKVLTWSDPIHFRLSIATAGIDDVRHYIQSQISSR</sequence>
<keyword evidence="4 8" id="KW-0805">Transcription regulation</keyword>
<gene>
    <name evidence="12" type="ORF">PF002_g21635</name>
</gene>
<feature type="transmembrane region" description="Helical" evidence="10">
    <location>
        <begin position="68"/>
        <end position="89"/>
    </location>
</feature>
<feature type="domain" description="Transcription factor Tfb2 C-terminal" evidence="11">
    <location>
        <begin position="933"/>
        <end position="1000"/>
    </location>
</feature>
<keyword evidence="6 8" id="KW-0234">DNA repair</keyword>
<dbReference type="Proteomes" id="UP000440367">
    <property type="component" value="Unassembled WGS sequence"/>
</dbReference>
<evidence type="ECO:0000256" key="6">
    <source>
        <dbReference type="ARBA" id="ARBA00023204"/>
    </source>
</evidence>
<dbReference type="AlphaFoldDB" id="A0A6A3XE92"/>
<dbReference type="GO" id="GO:0006289">
    <property type="term" value="P:nucleotide-excision repair"/>
    <property type="evidence" value="ECO:0007669"/>
    <property type="project" value="InterPro"/>
</dbReference>
<evidence type="ECO:0000256" key="1">
    <source>
        <dbReference type="ARBA" id="ARBA00004123"/>
    </source>
</evidence>
<name>A0A6A3XE92_9STRA</name>
<feature type="region of interest" description="Disordered" evidence="9">
    <location>
        <begin position="25"/>
        <end position="49"/>
    </location>
</feature>
<comment type="similarity">
    <text evidence="2 8">Belongs to the TFB2 family.</text>
</comment>
<reference evidence="12 13" key="1">
    <citation type="submission" date="2018-08" db="EMBL/GenBank/DDBJ databases">
        <title>Genomic investigation of the strawberry pathogen Phytophthora fragariae indicates pathogenicity is determined by transcriptional variation in three key races.</title>
        <authorList>
            <person name="Adams T.M."/>
            <person name="Armitage A.D."/>
            <person name="Sobczyk M.K."/>
            <person name="Bates H.J."/>
            <person name="Dunwell J.M."/>
            <person name="Nellist C.F."/>
            <person name="Harrison R.J."/>
        </authorList>
    </citation>
    <scope>NUCLEOTIDE SEQUENCE [LARGE SCALE GENOMIC DNA]</scope>
    <source>
        <strain evidence="12 13">BC-1</strain>
    </source>
</reference>
<organism evidence="12 13">
    <name type="scientific">Phytophthora fragariae</name>
    <dbReference type="NCBI Taxonomy" id="53985"/>
    <lineage>
        <taxon>Eukaryota</taxon>
        <taxon>Sar</taxon>
        <taxon>Stramenopiles</taxon>
        <taxon>Oomycota</taxon>
        <taxon>Peronosporomycetes</taxon>
        <taxon>Peronosporales</taxon>
        <taxon>Peronosporaceae</taxon>
        <taxon>Phytophthora</taxon>
    </lineage>
</organism>
<evidence type="ECO:0000256" key="3">
    <source>
        <dbReference type="ARBA" id="ARBA00022763"/>
    </source>
</evidence>
<dbReference type="SUPFAM" id="SSF52058">
    <property type="entry name" value="L domain-like"/>
    <property type="match status" value="1"/>
</dbReference>
<dbReference type="Pfam" id="PF18307">
    <property type="entry name" value="Tfb2_C"/>
    <property type="match status" value="1"/>
</dbReference>
<keyword evidence="3 8" id="KW-0227">DNA damage</keyword>
<dbReference type="Gene3D" id="3.80.10.10">
    <property type="entry name" value="Ribonuclease Inhibitor"/>
    <property type="match status" value="1"/>
</dbReference>